<reference evidence="1" key="1">
    <citation type="submission" date="2014-11" db="EMBL/GenBank/DDBJ databases">
        <authorList>
            <person name="Amaro Gonzalez C."/>
        </authorList>
    </citation>
    <scope>NUCLEOTIDE SEQUENCE</scope>
</reference>
<sequence length="40" mass="5165">MIYFTHFLNLENLYWKKFEFRCFSPLKQMVFIKMYQNMFS</sequence>
<dbReference type="AlphaFoldDB" id="A0A0E9VBK0"/>
<dbReference type="EMBL" id="GBXM01033984">
    <property type="protein sequence ID" value="JAH74593.1"/>
    <property type="molecule type" value="Transcribed_RNA"/>
</dbReference>
<reference evidence="1" key="2">
    <citation type="journal article" date="2015" name="Fish Shellfish Immunol.">
        <title>Early steps in the European eel (Anguilla anguilla)-Vibrio vulnificus interaction in the gills: Role of the RtxA13 toxin.</title>
        <authorList>
            <person name="Callol A."/>
            <person name="Pajuelo D."/>
            <person name="Ebbesson L."/>
            <person name="Teles M."/>
            <person name="MacKenzie S."/>
            <person name="Amaro C."/>
        </authorList>
    </citation>
    <scope>NUCLEOTIDE SEQUENCE</scope>
</reference>
<evidence type="ECO:0000313" key="1">
    <source>
        <dbReference type="EMBL" id="JAH74593.1"/>
    </source>
</evidence>
<proteinExistence type="predicted"/>
<name>A0A0E9VBK0_ANGAN</name>
<organism evidence="1">
    <name type="scientific">Anguilla anguilla</name>
    <name type="common">European freshwater eel</name>
    <name type="synonym">Muraena anguilla</name>
    <dbReference type="NCBI Taxonomy" id="7936"/>
    <lineage>
        <taxon>Eukaryota</taxon>
        <taxon>Metazoa</taxon>
        <taxon>Chordata</taxon>
        <taxon>Craniata</taxon>
        <taxon>Vertebrata</taxon>
        <taxon>Euteleostomi</taxon>
        <taxon>Actinopterygii</taxon>
        <taxon>Neopterygii</taxon>
        <taxon>Teleostei</taxon>
        <taxon>Anguilliformes</taxon>
        <taxon>Anguillidae</taxon>
        <taxon>Anguilla</taxon>
    </lineage>
</organism>
<accession>A0A0E9VBK0</accession>
<protein>
    <submittedName>
        <fullName evidence="1">Uncharacterized protein</fullName>
    </submittedName>
</protein>